<proteinExistence type="predicted"/>
<sequence length="355" mass="36870">GSLTIDRRGITLVWDETELVYDGTAQHPTVTGVAGAVSGEEDAVVGSVSYGGAGADATDAGDYTVTATLPEESNYEITAGAEKSFTIERRALTFEVRDIVKDYDGKAYEFTTADLVLRSGEPAGGAQISDIVTGVTPSGAGATATDAGSYSFTLTPVVAEAYAKNYSIVGDFNGTISIDKLSVTLVWSTNREFVYDGTAQRPEVTDIVGVLESEKDEVLASVIYGAGSDATHAGNYTVTATLPEDGNYEVTEGGGCEFTIAPRPVSVTWTGGTEFTEDGEPHAPEAECADAVAAVTTEYYERNGDGSRGRKLAGEPDEAGAYIAVAVIADADNFEISGELECAFDIAEAETGGGI</sequence>
<dbReference type="Proteomes" id="UP000886857">
    <property type="component" value="Unassembled WGS sequence"/>
</dbReference>
<evidence type="ECO:0000313" key="1">
    <source>
        <dbReference type="EMBL" id="HIU98671.1"/>
    </source>
</evidence>
<organism evidence="1 2">
    <name type="scientific">Candidatus Limadaptatus stercoripullorum</name>
    <dbReference type="NCBI Taxonomy" id="2840846"/>
    <lineage>
        <taxon>Bacteria</taxon>
        <taxon>Bacillati</taxon>
        <taxon>Bacillota</taxon>
        <taxon>Clostridia</taxon>
        <taxon>Eubacteriales</taxon>
        <taxon>Candidatus Limadaptatus</taxon>
    </lineage>
</organism>
<gene>
    <name evidence="1" type="ORF">IAC73_02365</name>
</gene>
<comment type="caution">
    <text evidence="1">The sequence shown here is derived from an EMBL/GenBank/DDBJ whole genome shotgun (WGS) entry which is preliminary data.</text>
</comment>
<protein>
    <recommendedName>
        <fullName evidence="3">MBG domain-containing protein</fullName>
    </recommendedName>
</protein>
<reference evidence="1" key="2">
    <citation type="journal article" date="2021" name="PeerJ">
        <title>Extensive microbial diversity within the chicken gut microbiome revealed by metagenomics and culture.</title>
        <authorList>
            <person name="Gilroy R."/>
            <person name="Ravi A."/>
            <person name="Getino M."/>
            <person name="Pursley I."/>
            <person name="Horton D.L."/>
            <person name="Alikhan N.F."/>
            <person name="Baker D."/>
            <person name="Gharbi K."/>
            <person name="Hall N."/>
            <person name="Watson M."/>
            <person name="Adriaenssens E.M."/>
            <person name="Foster-Nyarko E."/>
            <person name="Jarju S."/>
            <person name="Secka A."/>
            <person name="Antonio M."/>
            <person name="Oren A."/>
            <person name="Chaudhuri R.R."/>
            <person name="La Ragione R."/>
            <person name="Hildebrand F."/>
            <person name="Pallen M.J."/>
        </authorList>
    </citation>
    <scope>NUCLEOTIDE SEQUENCE</scope>
    <source>
        <strain evidence="1">10406</strain>
    </source>
</reference>
<reference evidence="1" key="1">
    <citation type="submission" date="2020-10" db="EMBL/GenBank/DDBJ databases">
        <authorList>
            <person name="Gilroy R."/>
        </authorList>
    </citation>
    <scope>NUCLEOTIDE SEQUENCE</scope>
    <source>
        <strain evidence="1">10406</strain>
    </source>
</reference>
<accession>A0A9D1N9M3</accession>
<evidence type="ECO:0000313" key="2">
    <source>
        <dbReference type="Proteomes" id="UP000886857"/>
    </source>
</evidence>
<dbReference type="AlphaFoldDB" id="A0A9D1N9M3"/>
<dbReference type="EMBL" id="DVOE01000034">
    <property type="protein sequence ID" value="HIU98671.1"/>
    <property type="molecule type" value="Genomic_DNA"/>
</dbReference>
<evidence type="ECO:0008006" key="3">
    <source>
        <dbReference type="Google" id="ProtNLM"/>
    </source>
</evidence>
<feature type="non-terminal residue" evidence="1">
    <location>
        <position position="1"/>
    </location>
</feature>
<name>A0A9D1N9M3_9FIRM</name>